<name>A0A5C5YS84_9BACT</name>
<sequence length="208" mass="21277" precursor="true">MKAVTSAALAAVFLLLADQTVRAQSATIDFESLPLGTTYGASSGDSPGDLAFTEDGVDVRLQNYSSGSFSSATVGGFMADKFSTTPMTISNINLDFEFGSLPFDVGLVTFEYADSGGTVNLGVNGTNLSLADMTDAPASIAGVAVSVTASPIFGGVFGEVTLTGQIDTVRLGGQEFGVDNLRAEVPEPLSATLALLGLIGVAAARRRF</sequence>
<dbReference type="EMBL" id="SJPO01000003">
    <property type="protein sequence ID" value="TWT77795.1"/>
    <property type="molecule type" value="Genomic_DNA"/>
</dbReference>
<keyword evidence="1" id="KW-0732">Signal</keyword>
<dbReference type="AlphaFoldDB" id="A0A5C5YS84"/>
<dbReference type="Proteomes" id="UP000318478">
    <property type="component" value="Unassembled WGS sequence"/>
</dbReference>
<feature type="chain" id="PRO_5023021019" description="PEP-CTERM protein-sorting domain-containing protein" evidence="1">
    <location>
        <begin position="24"/>
        <end position="208"/>
    </location>
</feature>
<accession>A0A5C5YS84</accession>
<dbReference type="RefSeq" id="WP_146585621.1">
    <property type="nucleotide sequence ID" value="NZ_SJPO01000003.1"/>
</dbReference>
<feature type="signal peptide" evidence="1">
    <location>
        <begin position="1"/>
        <end position="23"/>
    </location>
</feature>
<protein>
    <recommendedName>
        <fullName evidence="4">PEP-CTERM protein-sorting domain-containing protein</fullName>
    </recommendedName>
</protein>
<reference evidence="2 3" key="1">
    <citation type="submission" date="2019-02" db="EMBL/GenBank/DDBJ databases">
        <title>Deep-cultivation of Planctomycetes and their phenomic and genomic characterization uncovers novel biology.</title>
        <authorList>
            <person name="Wiegand S."/>
            <person name="Jogler M."/>
            <person name="Boedeker C."/>
            <person name="Pinto D."/>
            <person name="Vollmers J."/>
            <person name="Rivas-Marin E."/>
            <person name="Kohn T."/>
            <person name="Peeters S.H."/>
            <person name="Heuer A."/>
            <person name="Rast P."/>
            <person name="Oberbeckmann S."/>
            <person name="Bunk B."/>
            <person name="Jeske O."/>
            <person name="Meyerdierks A."/>
            <person name="Storesund J.E."/>
            <person name="Kallscheuer N."/>
            <person name="Luecker S."/>
            <person name="Lage O.M."/>
            <person name="Pohl T."/>
            <person name="Merkel B.J."/>
            <person name="Hornburger P."/>
            <person name="Mueller R.-W."/>
            <person name="Bruemmer F."/>
            <person name="Labrenz M."/>
            <person name="Spormann A.M."/>
            <person name="Op Den Camp H."/>
            <person name="Overmann J."/>
            <person name="Amann R."/>
            <person name="Jetten M.S.M."/>
            <person name="Mascher T."/>
            <person name="Medema M.H."/>
            <person name="Devos D.P."/>
            <person name="Kaster A.-K."/>
            <person name="Ovreas L."/>
            <person name="Rohde M."/>
            <person name="Galperin M.Y."/>
            <person name="Jogler C."/>
        </authorList>
    </citation>
    <scope>NUCLEOTIDE SEQUENCE [LARGE SCALE GENOMIC DNA]</scope>
    <source>
        <strain evidence="2 3">Pla123a</strain>
    </source>
</reference>
<dbReference type="OrthoDB" id="287716at2"/>
<proteinExistence type="predicted"/>
<comment type="caution">
    <text evidence="2">The sequence shown here is derived from an EMBL/GenBank/DDBJ whole genome shotgun (WGS) entry which is preliminary data.</text>
</comment>
<organism evidence="2 3">
    <name type="scientific">Posidoniimonas polymericola</name>
    <dbReference type="NCBI Taxonomy" id="2528002"/>
    <lineage>
        <taxon>Bacteria</taxon>
        <taxon>Pseudomonadati</taxon>
        <taxon>Planctomycetota</taxon>
        <taxon>Planctomycetia</taxon>
        <taxon>Pirellulales</taxon>
        <taxon>Lacipirellulaceae</taxon>
        <taxon>Posidoniimonas</taxon>
    </lineage>
</organism>
<evidence type="ECO:0000256" key="1">
    <source>
        <dbReference type="SAM" id="SignalP"/>
    </source>
</evidence>
<evidence type="ECO:0008006" key="4">
    <source>
        <dbReference type="Google" id="ProtNLM"/>
    </source>
</evidence>
<gene>
    <name evidence="2" type="ORF">Pla123a_15910</name>
</gene>
<evidence type="ECO:0000313" key="3">
    <source>
        <dbReference type="Proteomes" id="UP000318478"/>
    </source>
</evidence>
<evidence type="ECO:0000313" key="2">
    <source>
        <dbReference type="EMBL" id="TWT77795.1"/>
    </source>
</evidence>
<keyword evidence="3" id="KW-1185">Reference proteome</keyword>